<feature type="transmembrane region" description="Helical" evidence="1">
    <location>
        <begin position="103"/>
        <end position="129"/>
    </location>
</feature>
<gene>
    <name evidence="2" type="ORF">SFLOR_v1c04190</name>
</gene>
<feature type="transmembrane region" description="Helical" evidence="1">
    <location>
        <begin position="149"/>
        <end position="171"/>
    </location>
</feature>
<keyword evidence="1" id="KW-0472">Membrane</keyword>
<keyword evidence="3" id="KW-1185">Reference proteome</keyword>
<accession>A0A2K8SDD3</accession>
<name>A0A2K8SDD3_9MOLU</name>
<feature type="transmembrane region" description="Helical" evidence="1">
    <location>
        <begin position="551"/>
        <end position="570"/>
    </location>
</feature>
<feature type="transmembrane region" description="Helical" evidence="1">
    <location>
        <begin position="178"/>
        <end position="196"/>
    </location>
</feature>
<evidence type="ECO:0000313" key="2">
    <source>
        <dbReference type="EMBL" id="AUB31471.1"/>
    </source>
</evidence>
<feature type="transmembrane region" description="Helical" evidence="1">
    <location>
        <begin position="59"/>
        <end position="82"/>
    </location>
</feature>
<protein>
    <submittedName>
        <fullName evidence="2">ABC transporter permease</fullName>
    </submittedName>
</protein>
<sequence>MILYKSIPFRILLLFNIKNIFSELVFLILNFILLLASSAFGFISSFYNDGSSLVKGFNFYVLFYLSCLLFILILRMVQFFYHNKIEDKTIYITLSNQVSRTKLFLTQWFLMLLICWINMAIAFILINLLNFSLNGFTLDYLLLRITTTFLIYGILISFFLINFIIFLIFIFSLQTTTIICTLILSFVFISNLPVNFQKSNEKNMTIKFSNNQLLTISDLYEVFDFQKYVNDNHIKYNFLSKYINDNFLEYKFDFNSFNSSEQNINNRINDIWSSLGIVNKDSIEIEQSDLTIRSLPKNDSNIPDTWKAGNSASINLTLKNTFITFDELKNLIETEQDTTKKQILQDLYNFSLYIEDQYSNMQVEKANLFNEFIFIDDEKSIIKNTTTNSEIKLDKKYLISLYNYELNGTYKEDFTLGNNSNTYELVRNKLNFPLMTSVRILEQYFIKYTSRYILATEKSVILNEGDWGKYEKSRNNLQIYLYLNFFNGMWTNYTYNAGFSYNDFWFYSYSESKIVFEEQKNLFLGYTEYKLNLNEKNQIYADTYKKNVKPYLYVVILFAFSMFNLIFTIFKFKRKDLS</sequence>
<dbReference type="RefSeq" id="WP_100916463.1">
    <property type="nucleotide sequence ID" value="NZ_CP025057.1"/>
</dbReference>
<keyword evidence="1" id="KW-1133">Transmembrane helix</keyword>
<feature type="transmembrane region" description="Helical" evidence="1">
    <location>
        <begin position="20"/>
        <end position="47"/>
    </location>
</feature>
<dbReference type="EMBL" id="CP025057">
    <property type="protein sequence ID" value="AUB31471.1"/>
    <property type="molecule type" value="Genomic_DNA"/>
</dbReference>
<dbReference type="Proteomes" id="UP000231823">
    <property type="component" value="Chromosome"/>
</dbReference>
<evidence type="ECO:0000256" key="1">
    <source>
        <dbReference type="SAM" id="Phobius"/>
    </source>
</evidence>
<dbReference type="OrthoDB" id="391549at2"/>
<organism evidence="2 3">
    <name type="scientific">Spiroplasma floricola 23-6</name>
    <dbReference type="NCBI Taxonomy" id="1336749"/>
    <lineage>
        <taxon>Bacteria</taxon>
        <taxon>Bacillati</taxon>
        <taxon>Mycoplasmatota</taxon>
        <taxon>Mollicutes</taxon>
        <taxon>Entomoplasmatales</taxon>
        <taxon>Spiroplasmataceae</taxon>
        <taxon>Spiroplasma</taxon>
    </lineage>
</organism>
<evidence type="ECO:0000313" key="3">
    <source>
        <dbReference type="Proteomes" id="UP000231823"/>
    </source>
</evidence>
<dbReference type="AlphaFoldDB" id="A0A2K8SDD3"/>
<keyword evidence="1" id="KW-0812">Transmembrane</keyword>
<proteinExistence type="predicted"/>
<reference evidence="2 3" key="1">
    <citation type="submission" date="2017-12" db="EMBL/GenBank/DDBJ databases">
        <title>Complete genome sequence of Spiroplasma floricola 23-6 (ATCC 29989).</title>
        <authorList>
            <person name="Tsai Y.-M."/>
            <person name="Wu P.-S."/>
            <person name="Lo W.-S."/>
            <person name="Kuo C.-H."/>
        </authorList>
    </citation>
    <scope>NUCLEOTIDE SEQUENCE [LARGE SCALE GENOMIC DNA]</scope>
    <source>
        <strain evidence="2 3">23-6</strain>
    </source>
</reference>
<dbReference type="KEGG" id="sfz:SFLOR_v1c04190"/>